<evidence type="ECO:0000313" key="2">
    <source>
        <dbReference type="EMBL" id="GAD91218.1"/>
    </source>
</evidence>
<dbReference type="OrthoDB" id="5906630at2"/>
<dbReference type="RefSeq" id="WP_023405510.1">
    <property type="nucleotide sequence ID" value="NZ_BAUJ01000074.1"/>
</dbReference>
<dbReference type="eggNOG" id="ENOG5032JJX">
    <property type="taxonomic scope" value="Bacteria"/>
</dbReference>
<comment type="caution">
    <text evidence="2">The sequence shown here is derived from an EMBL/GenBank/DDBJ whole genome shotgun (WGS) entry which is preliminary data.</text>
</comment>
<evidence type="ECO:0000259" key="1">
    <source>
        <dbReference type="Pfam" id="PF21818"/>
    </source>
</evidence>
<dbReference type="Proteomes" id="UP000017800">
    <property type="component" value="Unassembled WGS sequence"/>
</dbReference>
<protein>
    <recommendedName>
        <fullName evidence="1">DUF6884 domain-containing protein</fullName>
    </recommendedName>
</protein>
<dbReference type="AlphaFoldDB" id="V5FHK4"/>
<dbReference type="EMBL" id="BAUJ01000074">
    <property type="protein sequence ID" value="GAD91218.1"/>
    <property type="molecule type" value="Genomic_DNA"/>
</dbReference>
<keyword evidence="3" id="KW-1185">Reference proteome</keyword>
<accession>V5FHK4</accession>
<name>V5FHK4_9VIBR</name>
<reference evidence="2 3" key="1">
    <citation type="submission" date="2013-11" db="EMBL/GenBank/DDBJ databases">
        <title>Whole genome shotgun sequence of Vibrio halioticoli NBRC 102217.</title>
        <authorList>
            <person name="Isaki S."/>
            <person name="Kimura A."/>
            <person name="Ohji S."/>
            <person name="Hosoyama A."/>
            <person name="Fujita N."/>
            <person name="Hashimoto M."/>
            <person name="Hosoyama Y."/>
            <person name="Yamazoe A."/>
        </authorList>
    </citation>
    <scope>NUCLEOTIDE SEQUENCE [LARGE SCALE GENOMIC DNA]</scope>
    <source>
        <strain evidence="2 3">NBRC 102217</strain>
    </source>
</reference>
<dbReference type="Pfam" id="PF21818">
    <property type="entry name" value="DUF6884"/>
    <property type="match status" value="1"/>
</dbReference>
<organism evidence="2 3">
    <name type="scientific">Vibrio halioticoli NBRC 102217</name>
    <dbReference type="NCBI Taxonomy" id="1219072"/>
    <lineage>
        <taxon>Bacteria</taxon>
        <taxon>Pseudomonadati</taxon>
        <taxon>Pseudomonadota</taxon>
        <taxon>Gammaproteobacteria</taxon>
        <taxon>Vibrionales</taxon>
        <taxon>Vibrionaceae</taxon>
        <taxon>Vibrio</taxon>
    </lineage>
</organism>
<dbReference type="InterPro" id="IPR049251">
    <property type="entry name" value="DUF6884"/>
</dbReference>
<sequence>MKNVLIIPCCARQLLGSHRAIDLYIGSMFKLLKSKLTKPEDTFELLILSAKYGLISSTDVLRDYDVQMPLKSDQVDSYCDTHMRNARKLLNSVSSKNVILSVVLPNDYLFAFDRMFSVKYLKSKFKSCYVSRTSLCTDEQLRGCLSRIIKAETSQATMGEPTLFRSGVANISELGFVAAGCSVGSSLCHTNTEKMTHLLVELLRTTKHGGRFFLDNGLITLLNHGKKINYNWVFEQYHSIIASLTIKAAKNLYLVVPDDVASNDNALQIRDDILALNKFSELILPIHRSDNIVGEQ</sequence>
<evidence type="ECO:0000313" key="3">
    <source>
        <dbReference type="Proteomes" id="UP000017800"/>
    </source>
</evidence>
<gene>
    <name evidence="2" type="ORF">VHA01S_074_00090</name>
</gene>
<feature type="domain" description="DUF6884" evidence="1">
    <location>
        <begin position="4"/>
        <end position="99"/>
    </location>
</feature>
<proteinExistence type="predicted"/>